<comment type="caution">
    <text evidence="13">The sequence shown here is derived from an EMBL/GenBank/DDBJ whole genome shotgun (WGS) entry which is preliminary data.</text>
</comment>
<evidence type="ECO:0000259" key="11">
    <source>
        <dbReference type="SMART" id="SM00475"/>
    </source>
</evidence>
<dbReference type="SUPFAM" id="SSF56672">
    <property type="entry name" value="DNA/RNA polymerases"/>
    <property type="match status" value="1"/>
</dbReference>
<dbReference type="CDD" id="cd09898">
    <property type="entry name" value="H3TH_53EXO"/>
    <property type="match status" value="1"/>
</dbReference>
<keyword evidence="3" id="KW-0808">Transferase</keyword>
<dbReference type="FunFam" id="1.10.150.20:FF:000002">
    <property type="entry name" value="DNA polymerase I"/>
    <property type="match status" value="1"/>
</dbReference>
<dbReference type="Gene3D" id="3.30.70.370">
    <property type="match status" value="1"/>
</dbReference>
<dbReference type="InterPro" id="IPR008918">
    <property type="entry name" value="HhH2"/>
</dbReference>
<evidence type="ECO:0000256" key="2">
    <source>
        <dbReference type="ARBA" id="ARBA00012417"/>
    </source>
</evidence>
<dbReference type="CDD" id="cd09859">
    <property type="entry name" value="PIN_53EXO"/>
    <property type="match status" value="1"/>
</dbReference>
<dbReference type="GO" id="GO:0008409">
    <property type="term" value="F:5'-3' exonuclease activity"/>
    <property type="evidence" value="ECO:0007669"/>
    <property type="project" value="InterPro"/>
</dbReference>
<dbReference type="InterPro" id="IPR043502">
    <property type="entry name" value="DNA/RNA_pol_sf"/>
</dbReference>
<dbReference type="PRINTS" id="PR00868">
    <property type="entry name" value="DNAPOLI"/>
</dbReference>
<protein>
    <recommendedName>
        <fullName evidence="2">DNA-directed DNA polymerase</fullName>
        <ecNumber evidence="2">2.7.7.7</ecNumber>
    </recommendedName>
</protein>
<evidence type="ECO:0000313" key="13">
    <source>
        <dbReference type="EMBL" id="OGE90277.1"/>
    </source>
</evidence>
<dbReference type="SUPFAM" id="SSF47807">
    <property type="entry name" value="5' to 3' exonuclease, C-terminal subdomain"/>
    <property type="match status" value="1"/>
</dbReference>
<dbReference type="InterPro" id="IPR029060">
    <property type="entry name" value="PIN-like_dom_sf"/>
</dbReference>
<name>A0A1F5PK81_9BACT</name>
<proteinExistence type="inferred from homology"/>
<dbReference type="FunFam" id="1.20.1060.10:FF:000001">
    <property type="entry name" value="DNA polymerase I"/>
    <property type="match status" value="1"/>
</dbReference>
<sequence length="772" mass="86000">MEFKKKLLLIDGHALFYRAFHAIPNMTAPDGFPTGAIFGFLSMLFKSLVDIKPTHALVTFDMPGKIFRDDMAADYKATRKPMPDELSMQTPKLKEILNALDIPIYEKAGYEADDLLGIISHKTSKDVLNMIVTGDLDLLQLIDNHTHVYRFKIGFSDIQIFDIDKMAEVYGLHPSQWVDYKAIRGDTSDNIPGVPGIGEKGALELIKTFGSLDGVYEAVDANSAKIKPGTLKKLQDGKAKAYLSQKLAHIDQKAELSLSAKGGSASGGDFDFEKCIMGDYDQGEVLKLLHALGVRALDARLPGGLKEGIKNRESGIKIRKTEPNALIKNDAQALLAAYLLNPGQREYEASDWQDLAAQLHKTKLVKIFQEIEIPLMEVLAKMQRRGIKVDLKWLKDLSVQLDKRIKQLTKEIHKLAGGDFNIASPKQLREILFEKLRISTENLKKNKKSGGISTAAGELEKMRGLHPIIDLIFEYRELTKLKSTYVDALPQLVGRDGRIHTTYSQTIAATGRLSSINPNLQNIPIRSDLGNEVRKAFVAGRGNILLSLDYSQIELRIAASLSGDSEMIKIFSAKGDFHTATAARIFGVPESDVTANQRRDAKTINFSILYGVSAFGLSSRSDMERGEAAEYIKKYYQAFPKLRNFIDNMIDVAHQQGRIENPLGRVRYFPEINSPVFAVRAAAERQAVNMPIQSLAADIIKMAMIQIEKEIPGANMLLSVHDELVFEVKKTDAEKYAAKIKPIMESVYKLQVPIEAHAKAGLNWCEMQKIKI</sequence>
<reference evidence="13 14" key="1">
    <citation type="journal article" date="2016" name="Nat. Commun.">
        <title>Thousands of microbial genomes shed light on interconnected biogeochemical processes in an aquifer system.</title>
        <authorList>
            <person name="Anantharaman K."/>
            <person name="Brown C.T."/>
            <person name="Hug L.A."/>
            <person name="Sharon I."/>
            <person name="Castelle C.J."/>
            <person name="Probst A.J."/>
            <person name="Thomas B.C."/>
            <person name="Singh A."/>
            <person name="Wilkins M.J."/>
            <person name="Karaoz U."/>
            <person name="Brodie E.L."/>
            <person name="Williams K.H."/>
            <person name="Hubbard S.S."/>
            <person name="Banfield J.F."/>
        </authorList>
    </citation>
    <scope>NUCLEOTIDE SEQUENCE [LARGE SCALE GENOMIC DNA]</scope>
</reference>
<keyword evidence="7" id="KW-0239">DNA-directed DNA polymerase</keyword>
<gene>
    <name evidence="13" type="ORF">A3E29_04235</name>
</gene>
<comment type="catalytic activity">
    <reaction evidence="10">
        <text>DNA(n) + a 2'-deoxyribonucleoside 5'-triphosphate = DNA(n+1) + diphosphate</text>
        <dbReference type="Rhea" id="RHEA:22508"/>
        <dbReference type="Rhea" id="RHEA-COMP:17339"/>
        <dbReference type="Rhea" id="RHEA-COMP:17340"/>
        <dbReference type="ChEBI" id="CHEBI:33019"/>
        <dbReference type="ChEBI" id="CHEBI:61560"/>
        <dbReference type="ChEBI" id="CHEBI:173112"/>
        <dbReference type="EC" id="2.7.7.7"/>
    </reaction>
</comment>
<dbReference type="GO" id="GO:0006261">
    <property type="term" value="P:DNA-templated DNA replication"/>
    <property type="evidence" value="ECO:0007669"/>
    <property type="project" value="InterPro"/>
</dbReference>
<feature type="domain" description="5'-3' exonuclease" evidence="11">
    <location>
        <begin position="5"/>
        <end position="264"/>
    </location>
</feature>
<dbReference type="GO" id="GO:0006302">
    <property type="term" value="P:double-strand break repair"/>
    <property type="evidence" value="ECO:0007669"/>
    <property type="project" value="TreeGrafter"/>
</dbReference>
<dbReference type="Gene3D" id="1.10.150.20">
    <property type="entry name" value="5' to 3' exonuclease, C-terminal subdomain"/>
    <property type="match status" value="2"/>
</dbReference>
<dbReference type="InterPro" id="IPR001098">
    <property type="entry name" value="DNA-dir_DNA_pol_A_palm_dom"/>
</dbReference>
<evidence type="ECO:0000259" key="12">
    <source>
        <dbReference type="SMART" id="SM00482"/>
    </source>
</evidence>
<dbReference type="SMART" id="SM00482">
    <property type="entry name" value="POLAc"/>
    <property type="match status" value="1"/>
</dbReference>
<dbReference type="AlphaFoldDB" id="A0A1F5PK81"/>
<dbReference type="CDD" id="cd08637">
    <property type="entry name" value="DNA_pol_A_pol_I_C"/>
    <property type="match status" value="1"/>
</dbReference>
<evidence type="ECO:0000256" key="6">
    <source>
        <dbReference type="ARBA" id="ARBA00022763"/>
    </source>
</evidence>
<evidence type="ECO:0000256" key="5">
    <source>
        <dbReference type="ARBA" id="ARBA00022705"/>
    </source>
</evidence>
<keyword evidence="9" id="KW-0234">DNA repair</keyword>
<dbReference type="InterPro" id="IPR002421">
    <property type="entry name" value="5-3_exonuclease"/>
</dbReference>
<keyword evidence="8" id="KW-0238">DNA-binding</keyword>
<evidence type="ECO:0000256" key="9">
    <source>
        <dbReference type="ARBA" id="ARBA00023204"/>
    </source>
</evidence>
<dbReference type="PANTHER" id="PTHR10133:SF27">
    <property type="entry name" value="DNA POLYMERASE NU"/>
    <property type="match status" value="1"/>
</dbReference>
<comment type="similarity">
    <text evidence="1">Belongs to the DNA polymerase type-A family.</text>
</comment>
<evidence type="ECO:0000256" key="7">
    <source>
        <dbReference type="ARBA" id="ARBA00022932"/>
    </source>
</evidence>
<dbReference type="GO" id="GO:0003677">
    <property type="term" value="F:DNA binding"/>
    <property type="evidence" value="ECO:0007669"/>
    <property type="project" value="UniProtKB-KW"/>
</dbReference>
<dbReference type="SUPFAM" id="SSF88723">
    <property type="entry name" value="PIN domain-like"/>
    <property type="match status" value="1"/>
</dbReference>
<accession>A0A1F5PK81</accession>
<dbReference type="SMART" id="SM00475">
    <property type="entry name" value="53EXOc"/>
    <property type="match status" value="1"/>
</dbReference>
<evidence type="ECO:0000256" key="8">
    <source>
        <dbReference type="ARBA" id="ARBA00023125"/>
    </source>
</evidence>
<organism evidence="13 14">
    <name type="scientific">Candidatus Doudnabacteria bacterium RIFCSPHIGHO2_12_FULL_48_16</name>
    <dbReference type="NCBI Taxonomy" id="1817838"/>
    <lineage>
        <taxon>Bacteria</taxon>
        <taxon>Candidatus Doudnaibacteriota</taxon>
    </lineage>
</organism>
<dbReference type="EMBL" id="MFEY01000007">
    <property type="protein sequence ID" value="OGE90277.1"/>
    <property type="molecule type" value="Genomic_DNA"/>
</dbReference>
<evidence type="ECO:0000256" key="4">
    <source>
        <dbReference type="ARBA" id="ARBA00022695"/>
    </source>
</evidence>
<feature type="domain" description="DNA-directed DNA polymerase family A palm" evidence="12">
    <location>
        <begin position="530"/>
        <end position="732"/>
    </location>
</feature>
<keyword evidence="4" id="KW-0548">Nucleotidyltransferase</keyword>
<dbReference type="PANTHER" id="PTHR10133">
    <property type="entry name" value="DNA POLYMERASE I"/>
    <property type="match status" value="1"/>
</dbReference>
<evidence type="ECO:0000256" key="10">
    <source>
        <dbReference type="ARBA" id="ARBA00049244"/>
    </source>
</evidence>
<dbReference type="Gene3D" id="1.20.1060.10">
    <property type="entry name" value="Taq DNA Polymerase, Chain T, domain 4"/>
    <property type="match status" value="1"/>
</dbReference>
<dbReference type="Gene3D" id="3.40.50.1010">
    <property type="entry name" value="5'-nuclease"/>
    <property type="match status" value="1"/>
</dbReference>
<dbReference type="InterPro" id="IPR020045">
    <property type="entry name" value="DNA_polI_H3TH"/>
</dbReference>
<keyword evidence="6" id="KW-0227">DNA damage</keyword>
<dbReference type="Pfam" id="PF00476">
    <property type="entry name" value="DNA_pol_A"/>
    <property type="match status" value="1"/>
</dbReference>
<evidence type="ECO:0000313" key="14">
    <source>
        <dbReference type="Proteomes" id="UP000177682"/>
    </source>
</evidence>
<keyword evidence="5" id="KW-0235">DNA replication</keyword>
<dbReference type="FunFam" id="1.10.150.20:FF:000003">
    <property type="entry name" value="DNA polymerase I"/>
    <property type="match status" value="1"/>
</dbReference>
<dbReference type="SMART" id="SM00279">
    <property type="entry name" value="HhH2"/>
    <property type="match status" value="1"/>
</dbReference>
<dbReference type="GO" id="GO:0003887">
    <property type="term" value="F:DNA-directed DNA polymerase activity"/>
    <property type="evidence" value="ECO:0007669"/>
    <property type="project" value="UniProtKB-KW"/>
</dbReference>
<dbReference type="InterPro" id="IPR020046">
    <property type="entry name" value="5-3_exonucl_a-hlix_arch_N"/>
</dbReference>
<evidence type="ECO:0000256" key="3">
    <source>
        <dbReference type="ARBA" id="ARBA00022679"/>
    </source>
</evidence>
<dbReference type="InterPro" id="IPR036279">
    <property type="entry name" value="5-3_exonuclease_C_sf"/>
</dbReference>
<dbReference type="EC" id="2.7.7.7" evidence="2"/>
<evidence type="ECO:0000256" key="1">
    <source>
        <dbReference type="ARBA" id="ARBA00007705"/>
    </source>
</evidence>
<dbReference type="Proteomes" id="UP000177682">
    <property type="component" value="Unassembled WGS sequence"/>
</dbReference>
<dbReference type="Pfam" id="PF01367">
    <property type="entry name" value="5_3_exonuc"/>
    <property type="match status" value="1"/>
</dbReference>
<dbReference type="Pfam" id="PF02739">
    <property type="entry name" value="5_3_exonuc_N"/>
    <property type="match status" value="1"/>
</dbReference>
<dbReference type="InterPro" id="IPR002298">
    <property type="entry name" value="DNA_polymerase_A"/>
</dbReference>